<dbReference type="PANTHER" id="PTHR44051:SF8">
    <property type="entry name" value="GLUTATHIONE S-TRANSFERASE GSTA"/>
    <property type="match status" value="1"/>
</dbReference>
<proteinExistence type="inferred from homology"/>
<dbReference type="Gene3D" id="1.20.1050.10">
    <property type="match status" value="1"/>
</dbReference>
<dbReference type="InterPro" id="IPR036282">
    <property type="entry name" value="Glutathione-S-Trfase_C_sf"/>
</dbReference>
<comment type="similarity">
    <text evidence="1">Belongs to the GST superfamily.</text>
</comment>
<dbReference type="SUPFAM" id="SSF47616">
    <property type="entry name" value="GST C-terminal domain-like"/>
    <property type="match status" value="1"/>
</dbReference>
<dbReference type="AlphaFoldDB" id="A0A8H7U9H9"/>
<dbReference type="Gene3D" id="3.40.30.10">
    <property type="entry name" value="Glutaredoxin"/>
    <property type="match status" value="1"/>
</dbReference>
<dbReference type="Pfam" id="PF22041">
    <property type="entry name" value="GST_C_7"/>
    <property type="match status" value="1"/>
</dbReference>
<dbReference type="PANTHER" id="PTHR44051">
    <property type="entry name" value="GLUTATHIONE S-TRANSFERASE-RELATED"/>
    <property type="match status" value="1"/>
</dbReference>
<evidence type="ECO:0000313" key="4">
    <source>
        <dbReference type="Proteomes" id="UP000612746"/>
    </source>
</evidence>
<feature type="domain" description="GST N-terminal" evidence="2">
    <location>
        <begin position="1"/>
        <end position="90"/>
    </location>
</feature>
<gene>
    <name evidence="3" type="ORF">INT44_008729</name>
</gene>
<organism evidence="3 4">
    <name type="scientific">Umbelopsis vinacea</name>
    <dbReference type="NCBI Taxonomy" id="44442"/>
    <lineage>
        <taxon>Eukaryota</taxon>
        <taxon>Fungi</taxon>
        <taxon>Fungi incertae sedis</taxon>
        <taxon>Mucoromycota</taxon>
        <taxon>Mucoromycotina</taxon>
        <taxon>Umbelopsidomycetes</taxon>
        <taxon>Umbelopsidales</taxon>
        <taxon>Umbelopsidaceae</taxon>
        <taxon>Umbelopsis</taxon>
    </lineage>
</organism>
<sequence length="230" mass="26807">MSLTLLEIKLNDEDLRLWSPNTWKTRFSLNIKGLSYDTEFHSFVEINQKIQEIAPGIPENKVPVLIHDGKAVQDSYEIAKYLDCQFPKPSLLHGQEGVHRYLTAYIETEIALPISKMVGVKVHGNLDEENKQYYRSSREARYNDTIENFAGDVEENFQNLVQKFQLIERMLGQFVWISGSELGWADIVTASWLIFLESFQPERHNQLLGIYPNAANWQKKMKQYKQTNHQ</sequence>
<evidence type="ECO:0000259" key="2">
    <source>
        <dbReference type="PROSITE" id="PS50404"/>
    </source>
</evidence>
<dbReference type="InterPro" id="IPR036249">
    <property type="entry name" value="Thioredoxin-like_sf"/>
</dbReference>
<dbReference type="SFLD" id="SFLDS00019">
    <property type="entry name" value="Glutathione_Transferase_(cytos"/>
    <property type="match status" value="1"/>
</dbReference>
<protein>
    <recommendedName>
        <fullName evidence="2">GST N-terminal domain-containing protein</fullName>
    </recommendedName>
</protein>
<dbReference type="CDD" id="cd00299">
    <property type="entry name" value="GST_C_family"/>
    <property type="match status" value="1"/>
</dbReference>
<dbReference type="InterPro" id="IPR040079">
    <property type="entry name" value="Glutathione_S-Trfase"/>
</dbReference>
<dbReference type="PROSITE" id="PS50404">
    <property type="entry name" value="GST_NTER"/>
    <property type="match status" value="1"/>
</dbReference>
<dbReference type="InterPro" id="IPR054416">
    <property type="entry name" value="GST_UstS-like_C"/>
</dbReference>
<dbReference type="Pfam" id="PF13417">
    <property type="entry name" value="GST_N_3"/>
    <property type="match status" value="1"/>
</dbReference>
<comment type="caution">
    <text evidence="3">The sequence shown here is derived from an EMBL/GenBank/DDBJ whole genome shotgun (WGS) entry which is preliminary data.</text>
</comment>
<keyword evidence="4" id="KW-1185">Reference proteome</keyword>
<evidence type="ECO:0000313" key="3">
    <source>
        <dbReference type="EMBL" id="KAG2173377.1"/>
    </source>
</evidence>
<dbReference type="Proteomes" id="UP000612746">
    <property type="component" value="Unassembled WGS sequence"/>
</dbReference>
<dbReference type="InterPro" id="IPR004045">
    <property type="entry name" value="Glutathione_S-Trfase_N"/>
</dbReference>
<reference evidence="3" key="1">
    <citation type="submission" date="2020-12" db="EMBL/GenBank/DDBJ databases">
        <title>Metabolic potential, ecology and presence of endohyphal bacteria is reflected in genomic diversity of Mucoromycotina.</title>
        <authorList>
            <person name="Muszewska A."/>
            <person name="Okrasinska A."/>
            <person name="Steczkiewicz K."/>
            <person name="Drgas O."/>
            <person name="Orlowska M."/>
            <person name="Perlinska-Lenart U."/>
            <person name="Aleksandrzak-Piekarczyk T."/>
            <person name="Szatraj K."/>
            <person name="Zielenkiewicz U."/>
            <person name="Pilsyk S."/>
            <person name="Malc E."/>
            <person name="Mieczkowski P."/>
            <person name="Kruszewska J.S."/>
            <person name="Biernat P."/>
            <person name="Pawlowska J."/>
        </authorList>
    </citation>
    <scope>NUCLEOTIDE SEQUENCE</scope>
    <source>
        <strain evidence="3">WA0000051536</strain>
    </source>
</reference>
<dbReference type="SUPFAM" id="SSF52833">
    <property type="entry name" value="Thioredoxin-like"/>
    <property type="match status" value="1"/>
</dbReference>
<name>A0A8H7U9H9_9FUNG</name>
<dbReference type="OrthoDB" id="4951845at2759"/>
<evidence type="ECO:0000256" key="1">
    <source>
        <dbReference type="ARBA" id="ARBA00007409"/>
    </source>
</evidence>
<accession>A0A8H7U9H9</accession>
<dbReference type="EMBL" id="JAEPRA010000019">
    <property type="protein sequence ID" value="KAG2173377.1"/>
    <property type="molecule type" value="Genomic_DNA"/>
</dbReference>